<evidence type="ECO:0008006" key="3">
    <source>
        <dbReference type="Google" id="ProtNLM"/>
    </source>
</evidence>
<organism evidence="1 2">
    <name type="scientific">Mucuna pruriens</name>
    <name type="common">Velvet bean</name>
    <name type="synonym">Dolichos pruriens</name>
    <dbReference type="NCBI Taxonomy" id="157652"/>
    <lineage>
        <taxon>Eukaryota</taxon>
        <taxon>Viridiplantae</taxon>
        <taxon>Streptophyta</taxon>
        <taxon>Embryophyta</taxon>
        <taxon>Tracheophyta</taxon>
        <taxon>Spermatophyta</taxon>
        <taxon>Magnoliopsida</taxon>
        <taxon>eudicotyledons</taxon>
        <taxon>Gunneridae</taxon>
        <taxon>Pentapetalae</taxon>
        <taxon>rosids</taxon>
        <taxon>fabids</taxon>
        <taxon>Fabales</taxon>
        <taxon>Fabaceae</taxon>
        <taxon>Papilionoideae</taxon>
        <taxon>50 kb inversion clade</taxon>
        <taxon>NPAAA clade</taxon>
        <taxon>indigoferoid/millettioid clade</taxon>
        <taxon>Phaseoleae</taxon>
        <taxon>Mucuna</taxon>
    </lineage>
</organism>
<keyword evidence="2" id="KW-1185">Reference proteome</keyword>
<feature type="non-terminal residue" evidence="1">
    <location>
        <position position="1"/>
    </location>
</feature>
<dbReference type="InterPro" id="IPR043128">
    <property type="entry name" value="Rev_trsase/Diguanyl_cyclase"/>
</dbReference>
<dbReference type="EMBL" id="QJKJ01011488">
    <property type="protein sequence ID" value="RDX71026.1"/>
    <property type="molecule type" value="Genomic_DNA"/>
</dbReference>
<comment type="caution">
    <text evidence="1">The sequence shown here is derived from an EMBL/GenBank/DDBJ whole genome shotgun (WGS) entry which is preliminary data.</text>
</comment>
<dbReference type="SUPFAM" id="SSF56672">
    <property type="entry name" value="DNA/RNA polymerases"/>
    <property type="match status" value="1"/>
</dbReference>
<gene>
    <name evidence="1" type="ORF">CR513_49666</name>
</gene>
<protein>
    <recommendedName>
        <fullName evidence="3">Reverse transcriptase domain-containing protein</fullName>
    </recommendedName>
</protein>
<reference evidence="1" key="1">
    <citation type="submission" date="2018-05" db="EMBL/GenBank/DDBJ databases">
        <title>Draft genome of Mucuna pruriens seed.</title>
        <authorList>
            <person name="Nnadi N.E."/>
            <person name="Vos R."/>
            <person name="Hasami M.H."/>
            <person name="Devisetty U.K."/>
            <person name="Aguiy J.C."/>
        </authorList>
    </citation>
    <scope>NUCLEOTIDE SEQUENCE [LARGE SCALE GENOMIC DNA]</scope>
    <source>
        <strain evidence="1">JCA_2017</strain>
    </source>
</reference>
<name>A0A371EYC4_MUCPR</name>
<evidence type="ECO:0000313" key="1">
    <source>
        <dbReference type="EMBL" id="RDX71026.1"/>
    </source>
</evidence>
<dbReference type="AlphaFoldDB" id="A0A371EYC4"/>
<dbReference type="InterPro" id="IPR043502">
    <property type="entry name" value="DNA/RNA_pol_sf"/>
</dbReference>
<dbReference type="Gene3D" id="3.30.70.270">
    <property type="match status" value="1"/>
</dbReference>
<evidence type="ECO:0000313" key="2">
    <source>
        <dbReference type="Proteomes" id="UP000257109"/>
    </source>
</evidence>
<accession>A0A371EYC4</accession>
<dbReference type="Proteomes" id="UP000257109">
    <property type="component" value="Unassembled WGS sequence"/>
</dbReference>
<proteinExistence type="predicted"/>
<sequence>MSTNVLGDKFIGVFIDDILIYSYTCEEHAKHFKVHVRSMRNTSKRSEVFRSCDLNKWNCYEPIGGENNIVMVKKIKSFVRLADYYRRFIKVSSKIVASLTQLTCKDQALAWTKTCEKSF</sequence>